<sequence length="144" mass="17140">MLNGIKNFISNMNTFTLVLWAILIGWGIWELIQYFRRKNSAVALESEEFKKDLRKKQLVDVREKDDFDAGHILGARNIPFFEIKQRHVELRKDQPIYLYEAGTYAAYRAAIELRKHGFEDLFVLKDGYDNWEGRIKRNKKKIED</sequence>
<protein>
    <submittedName>
        <fullName evidence="3">Rhodanese-related sulfurtransferase</fullName>
    </submittedName>
</protein>
<gene>
    <name evidence="3" type="ORF">SAMN02745249_01596</name>
</gene>
<dbReference type="EMBL" id="FQUF01000025">
    <property type="protein sequence ID" value="SHF00096.1"/>
    <property type="molecule type" value="Genomic_DNA"/>
</dbReference>
<reference evidence="3 4" key="1">
    <citation type="submission" date="2016-11" db="EMBL/GenBank/DDBJ databases">
        <authorList>
            <person name="Jaros S."/>
            <person name="Januszkiewicz K."/>
            <person name="Wedrychowicz H."/>
        </authorList>
    </citation>
    <scope>NUCLEOTIDE SEQUENCE [LARGE SCALE GENOMIC DNA]</scope>
    <source>
        <strain evidence="3 4">DSM 15692</strain>
    </source>
</reference>
<dbReference type="Pfam" id="PF00581">
    <property type="entry name" value="Rhodanese"/>
    <property type="match status" value="1"/>
</dbReference>
<dbReference type="CDD" id="cd00158">
    <property type="entry name" value="RHOD"/>
    <property type="match status" value="1"/>
</dbReference>
<organism evidence="3 4">
    <name type="scientific">Atopostipes suicloacalis DSM 15692</name>
    <dbReference type="NCBI Taxonomy" id="1121025"/>
    <lineage>
        <taxon>Bacteria</taxon>
        <taxon>Bacillati</taxon>
        <taxon>Bacillota</taxon>
        <taxon>Bacilli</taxon>
        <taxon>Lactobacillales</taxon>
        <taxon>Carnobacteriaceae</taxon>
        <taxon>Atopostipes</taxon>
    </lineage>
</organism>
<dbReference type="PANTHER" id="PTHR43031:SF18">
    <property type="entry name" value="RHODANESE-RELATED SULFURTRANSFERASES"/>
    <property type="match status" value="1"/>
</dbReference>
<dbReference type="PANTHER" id="PTHR43031">
    <property type="entry name" value="FAD-DEPENDENT OXIDOREDUCTASE"/>
    <property type="match status" value="1"/>
</dbReference>
<dbReference type="SMART" id="SM00450">
    <property type="entry name" value="RHOD"/>
    <property type="match status" value="1"/>
</dbReference>
<evidence type="ECO:0000259" key="2">
    <source>
        <dbReference type="PROSITE" id="PS50206"/>
    </source>
</evidence>
<name>A0A1M4Y3D5_9LACT</name>
<keyword evidence="1" id="KW-1133">Transmembrane helix</keyword>
<evidence type="ECO:0000313" key="3">
    <source>
        <dbReference type="EMBL" id="SHF00096.1"/>
    </source>
</evidence>
<dbReference type="GO" id="GO:0016740">
    <property type="term" value="F:transferase activity"/>
    <property type="evidence" value="ECO:0007669"/>
    <property type="project" value="UniProtKB-KW"/>
</dbReference>
<dbReference type="STRING" id="1121025.SAMN02745249_01596"/>
<dbReference type="PROSITE" id="PS50206">
    <property type="entry name" value="RHODANESE_3"/>
    <property type="match status" value="1"/>
</dbReference>
<proteinExistence type="predicted"/>
<keyword evidence="3" id="KW-0808">Transferase</keyword>
<dbReference type="AlphaFoldDB" id="A0A1M4Y3D5"/>
<evidence type="ECO:0000313" key="4">
    <source>
        <dbReference type="Proteomes" id="UP000184128"/>
    </source>
</evidence>
<keyword evidence="1" id="KW-0812">Transmembrane</keyword>
<dbReference type="InterPro" id="IPR001763">
    <property type="entry name" value="Rhodanese-like_dom"/>
</dbReference>
<keyword evidence="4" id="KW-1185">Reference proteome</keyword>
<evidence type="ECO:0000256" key="1">
    <source>
        <dbReference type="SAM" id="Phobius"/>
    </source>
</evidence>
<keyword evidence="1" id="KW-0472">Membrane</keyword>
<dbReference type="Proteomes" id="UP000184128">
    <property type="component" value="Unassembled WGS sequence"/>
</dbReference>
<dbReference type="Gene3D" id="3.40.250.10">
    <property type="entry name" value="Rhodanese-like domain"/>
    <property type="match status" value="1"/>
</dbReference>
<dbReference type="SUPFAM" id="SSF52821">
    <property type="entry name" value="Rhodanese/Cell cycle control phosphatase"/>
    <property type="match status" value="1"/>
</dbReference>
<dbReference type="InterPro" id="IPR036873">
    <property type="entry name" value="Rhodanese-like_dom_sf"/>
</dbReference>
<dbReference type="InterPro" id="IPR050229">
    <property type="entry name" value="GlpE_sulfurtransferase"/>
</dbReference>
<feature type="transmembrane region" description="Helical" evidence="1">
    <location>
        <begin position="12"/>
        <end position="32"/>
    </location>
</feature>
<feature type="domain" description="Rhodanese" evidence="2">
    <location>
        <begin position="52"/>
        <end position="140"/>
    </location>
</feature>
<accession>A0A1M4Y3D5</accession>